<gene>
    <name evidence="1" type="ORF">FNK824_LOCUS29957</name>
</gene>
<organism evidence="1 2">
    <name type="scientific">Rotaria sordida</name>
    <dbReference type="NCBI Taxonomy" id="392033"/>
    <lineage>
        <taxon>Eukaryota</taxon>
        <taxon>Metazoa</taxon>
        <taxon>Spiralia</taxon>
        <taxon>Gnathifera</taxon>
        <taxon>Rotifera</taxon>
        <taxon>Eurotatoria</taxon>
        <taxon>Bdelloidea</taxon>
        <taxon>Philodinida</taxon>
        <taxon>Philodinidae</taxon>
        <taxon>Rotaria</taxon>
    </lineage>
</organism>
<name>A0A819SN54_9BILA</name>
<protein>
    <submittedName>
        <fullName evidence="1">Uncharacterized protein</fullName>
    </submittedName>
</protein>
<comment type="caution">
    <text evidence="1">The sequence shown here is derived from an EMBL/GenBank/DDBJ whole genome shotgun (WGS) entry which is preliminary data.</text>
</comment>
<dbReference type="AlphaFoldDB" id="A0A819SN54"/>
<reference evidence="1" key="1">
    <citation type="submission" date="2021-02" db="EMBL/GenBank/DDBJ databases">
        <authorList>
            <person name="Nowell W R."/>
        </authorList>
    </citation>
    <scope>NUCLEOTIDE SEQUENCE</scope>
</reference>
<sequence>MVKAYNSERSTDRANPYFALQHHRGHEETYTGITSLIVATIDSVLNSKTNCDRVFHRRSDSKVYHSDTKEEVEEHLMPTFDGINASVDVIDYV</sequence>
<evidence type="ECO:0000313" key="2">
    <source>
        <dbReference type="Proteomes" id="UP000663874"/>
    </source>
</evidence>
<dbReference type="Proteomes" id="UP000663874">
    <property type="component" value="Unassembled WGS sequence"/>
</dbReference>
<evidence type="ECO:0000313" key="1">
    <source>
        <dbReference type="EMBL" id="CAF4073716.1"/>
    </source>
</evidence>
<dbReference type="EMBL" id="CAJOBE010008949">
    <property type="protein sequence ID" value="CAF4073716.1"/>
    <property type="molecule type" value="Genomic_DNA"/>
</dbReference>
<proteinExistence type="predicted"/>
<accession>A0A819SN54</accession>